<evidence type="ECO:0000313" key="6">
    <source>
        <dbReference type="EMBL" id="OWK47317.1"/>
    </source>
</evidence>
<protein>
    <recommendedName>
        <fullName evidence="5">Tyr recombinase domain-containing protein</fullName>
    </recommendedName>
</protein>
<gene>
    <name evidence="6" type="ORF">FRUB_01016</name>
</gene>
<name>A0A225EGH0_9BACT</name>
<dbReference type="InterPro" id="IPR050090">
    <property type="entry name" value="Tyrosine_recombinase_XerCD"/>
</dbReference>
<dbReference type="InterPro" id="IPR002104">
    <property type="entry name" value="Integrase_catalytic"/>
</dbReference>
<dbReference type="CDD" id="cd00397">
    <property type="entry name" value="DNA_BRE_C"/>
    <property type="match status" value="1"/>
</dbReference>
<dbReference type="InterPro" id="IPR010998">
    <property type="entry name" value="Integrase_recombinase_N"/>
</dbReference>
<evidence type="ECO:0000259" key="5">
    <source>
        <dbReference type="PROSITE" id="PS51898"/>
    </source>
</evidence>
<dbReference type="OrthoDB" id="212062at2"/>
<feature type="region of interest" description="Disordered" evidence="4">
    <location>
        <begin position="327"/>
        <end position="351"/>
    </location>
</feature>
<dbReference type="EMBL" id="NIDE01000001">
    <property type="protein sequence ID" value="OWK47317.1"/>
    <property type="molecule type" value="Genomic_DNA"/>
</dbReference>
<dbReference type="PANTHER" id="PTHR30349">
    <property type="entry name" value="PHAGE INTEGRASE-RELATED"/>
    <property type="match status" value="1"/>
</dbReference>
<accession>A0A225EGH0</accession>
<dbReference type="PROSITE" id="PS51898">
    <property type="entry name" value="TYR_RECOMBINASE"/>
    <property type="match status" value="1"/>
</dbReference>
<dbReference type="GO" id="GO:0006310">
    <property type="term" value="P:DNA recombination"/>
    <property type="evidence" value="ECO:0007669"/>
    <property type="project" value="UniProtKB-KW"/>
</dbReference>
<dbReference type="SUPFAM" id="SSF56349">
    <property type="entry name" value="DNA breaking-rejoining enzymes"/>
    <property type="match status" value="2"/>
</dbReference>
<evidence type="ECO:0000256" key="3">
    <source>
        <dbReference type="ARBA" id="ARBA00023172"/>
    </source>
</evidence>
<keyword evidence="3" id="KW-0233">DNA recombination</keyword>
<dbReference type="InterPro" id="IPR011010">
    <property type="entry name" value="DNA_brk_join_enz"/>
</dbReference>
<dbReference type="Proteomes" id="UP000214646">
    <property type="component" value="Unassembled WGS sequence"/>
</dbReference>
<dbReference type="GO" id="GO:0003677">
    <property type="term" value="F:DNA binding"/>
    <property type="evidence" value="ECO:0007669"/>
    <property type="project" value="UniProtKB-KW"/>
</dbReference>
<comment type="caution">
    <text evidence="6">The sequence shown here is derived from an EMBL/GenBank/DDBJ whole genome shotgun (WGS) entry which is preliminary data.</text>
</comment>
<keyword evidence="2" id="KW-0238">DNA-binding</keyword>
<dbReference type="Pfam" id="PF00589">
    <property type="entry name" value="Phage_integrase"/>
    <property type="match status" value="1"/>
</dbReference>
<dbReference type="Gene3D" id="1.10.443.10">
    <property type="entry name" value="Intergrase catalytic core"/>
    <property type="match status" value="1"/>
</dbReference>
<evidence type="ECO:0000256" key="4">
    <source>
        <dbReference type="SAM" id="MobiDB-lite"/>
    </source>
</evidence>
<dbReference type="Gene3D" id="1.10.150.130">
    <property type="match status" value="1"/>
</dbReference>
<evidence type="ECO:0000256" key="1">
    <source>
        <dbReference type="ARBA" id="ARBA00008857"/>
    </source>
</evidence>
<reference evidence="7" key="1">
    <citation type="submission" date="2017-06" db="EMBL/GenBank/DDBJ databases">
        <title>Genome analysis of Fimbriiglobus ruber SP5, the first member of the order Planctomycetales with confirmed chitinolytic capability.</title>
        <authorList>
            <person name="Ravin N.V."/>
            <person name="Rakitin A.L."/>
            <person name="Ivanova A.A."/>
            <person name="Beletsky A.V."/>
            <person name="Kulichevskaya I.S."/>
            <person name="Mardanov A.V."/>
            <person name="Dedysh S.N."/>
        </authorList>
    </citation>
    <scope>NUCLEOTIDE SEQUENCE [LARGE SCALE GENOMIC DNA]</scope>
    <source>
        <strain evidence="7">SP5</strain>
    </source>
</reference>
<feature type="domain" description="Tyr recombinase" evidence="5">
    <location>
        <begin position="218"/>
        <end position="436"/>
    </location>
</feature>
<comment type="similarity">
    <text evidence="1">Belongs to the 'phage' integrase family.</text>
</comment>
<dbReference type="GO" id="GO:0015074">
    <property type="term" value="P:DNA integration"/>
    <property type="evidence" value="ECO:0007669"/>
    <property type="project" value="InterPro"/>
</dbReference>
<keyword evidence="7" id="KW-1185">Reference proteome</keyword>
<evidence type="ECO:0000256" key="2">
    <source>
        <dbReference type="ARBA" id="ARBA00023125"/>
    </source>
</evidence>
<proteinExistence type="inferred from homology"/>
<dbReference type="InterPro" id="IPR013762">
    <property type="entry name" value="Integrase-like_cat_sf"/>
</dbReference>
<dbReference type="RefSeq" id="WP_088252441.1">
    <property type="nucleotide sequence ID" value="NZ_NIDE01000001.1"/>
</dbReference>
<dbReference type="AlphaFoldDB" id="A0A225EGH0"/>
<sequence>MATLQIRNGSFRILFRYLGRRHTFTIGRVAKREAELLAANVDRILLRVEQRLLTVPPGIDIVEFVRSDGTLKTPEAAIEEFTFAAVRDGYVEAHATGAVEANTLATTRIHLNHLGKTLGDQFLMRSLSLADVQRHIDRRLASRHHGRPIGPQTVRKEVSTLGAIWTWAETRGMVSNRFPSRGLIYPKTDEKSPFMTLQEIERRVVAGGLTEAEQESLYESLYLRREEIDSFLAHVRQHAAHPFIYPLICTAAHTGARRSELLRVEITDLDLVSGTLLVREKKRSKKQRTTRHVSLTPFLSEVLKDWLAIHPGGRYLFGRSGIVARSRKRSATTGHQSGKDREKTLKGRHATVRPRGDVENAPLTKDEAHDHFKRTLAGSRWEVLRGFHVLRHSFISCLAAAGVDQRIIDDFVGHSTPEQQRRYRHLIPDVKQKAIANAFG</sequence>
<dbReference type="PANTHER" id="PTHR30349:SF64">
    <property type="entry name" value="PROPHAGE INTEGRASE INTD-RELATED"/>
    <property type="match status" value="1"/>
</dbReference>
<evidence type="ECO:0000313" key="7">
    <source>
        <dbReference type="Proteomes" id="UP000214646"/>
    </source>
</evidence>
<organism evidence="6 7">
    <name type="scientific">Fimbriiglobus ruber</name>
    <dbReference type="NCBI Taxonomy" id="1908690"/>
    <lineage>
        <taxon>Bacteria</taxon>
        <taxon>Pseudomonadati</taxon>
        <taxon>Planctomycetota</taxon>
        <taxon>Planctomycetia</taxon>
        <taxon>Gemmatales</taxon>
        <taxon>Gemmataceae</taxon>
        <taxon>Fimbriiglobus</taxon>
    </lineage>
</organism>